<dbReference type="STRING" id="1406858.GCA_000710895_06921"/>
<keyword evidence="3" id="KW-1185">Reference proteome</keyword>
<organism evidence="2 3">
    <name type="scientific">Nocardia otitidiscaviarum</name>
    <dbReference type="NCBI Taxonomy" id="1823"/>
    <lineage>
        <taxon>Bacteria</taxon>
        <taxon>Bacillati</taxon>
        <taxon>Actinomycetota</taxon>
        <taxon>Actinomycetes</taxon>
        <taxon>Mycobacteriales</taxon>
        <taxon>Nocardiaceae</taxon>
        <taxon>Nocardia</taxon>
    </lineage>
</organism>
<proteinExistence type="predicted"/>
<protein>
    <submittedName>
        <fullName evidence="2">Uncharacterized protein</fullName>
    </submittedName>
</protein>
<name>A0A379JLL6_9NOCA</name>
<dbReference type="GeneID" id="80333750"/>
<evidence type="ECO:0000313" key="2">
    <source>
        <dbReference type="EMBL" id="SUD49340.1"/>
    </source>
</evidence>
<dbReference type="AlphaFoldDB" id="A0A379JLL6"/>
<dbReference type="RefSeq" id="WP_039813070.1">
    <property type="nucleotide sequence ID" value="NZ_CP041695.1"/>
</dbReference>
<dbReference type="EMBL" id="UGRY01000007">
    <property type="protein sequence ID" value="SUD49340.1"/>
    <property type="molecule type" value="Genomic_DNA"/>
</dbReference>
<accession>A0A379JLL6</accession>
<gene>
    <name evidence="2" type="ORF">NCTC1934_06693</name>
</gene>
<dbReference type="Proteomes" id="UP000255467">
    <property type="component" value="Unassembled WGS sequence"/>
</dbReference>
<reference evidence="2 3" key="1">
    <citation type="submission" date="2018-06" db="EMBL/GenBank/DDBJ databases">
        <authorList>
            <consortium name="Pathogen Informatics"/>
            <person name="Doyle S."/>
        </authorList>
    </citation>
    <scope>NUCLEOTIDE SEQUENCE [LARGE SCALE GENOMIC DNA]</scope>
    <source>
        <strain evidence="2 3">NCTC1934</strain>
    </source>
</reference>
<evidence type="ECO:0000313" key="3">
    <source>
        <dbReference type="Proteomes" id="UP000255467"/>
    </source>
</evidence>
<feature type="compositionally biased region" description="Low complexity" evidence="1">
    <location>
        <begin position="11"/>
        <end position="24"/>
    </location>
</feature>
<evidence type="ECO:0000256" key="1">
    <source>
        <dbReference type="SAM" id="MobiDB-lite"/>
    </source>
</evidence>
<feature type="region of interest" description="Disordered" evidence="1">
    <location>
        <begin position="1"/>
        <end position="29"/>
    </location>
</feature>
<sequence>MTGALRPRVSAPPGTAAPPTATASPPLPGYLVDATERHIRVRVTDGTWTFRWADVLALTDCEFGAQGPRLGDARPVLVRVRAGATADFTQRRRIELTERPLTLPQDHTPTRGDDELARLTESWARRLELTTGPGIGGATMTCCQTRSHSGSDDGAACDSLD</sequence>